<evidence type="ECO:0000313" key="2">
    <source>
        <dbReference type="Proteomes" id="UP001429601"/>
    </source>
</evidence>
<dbReference type="InterPro" id="IPR014915">
    <property type="entry name" value="Phage_TLS_TfmB"/>
</dbReference>
<accession>A0ABX0Q8G5</accession>
<sequence>MTAATRALYWRRPSEAELAGTGLKLKHFPEPHVDVWPEAWDAIQFFSRIWRQWNVGPGGAYGLNYTVVFHELDRMNLTPDRYDEMLAHLRVIEDAALDEIHKG</sequence>
<name>A0ABX0Q8G5_9GAMM</name>
<dbReference type="Proteomes" id="UP001429601">
    <property type="component" value="Unassembled WGS sequence"/>
</dbReference>
<dbReference type="Pfam" id="PF08809">
    <property type="entry name" value="DUF1799"/>
    <property type="match status" value="1"/>
</dbReference>
<dbReference type="EMBL" id="JAAQQR010000010">
    <property type="protein sequence ID" value="NID06656.1"/>
    <property type="molecule type" value="Genomic_DNA"/>
</dbReference>
<comment type="caution">
    <text evidence="1">The sequence shown here is derived from an EMBL/GenBank/DDBJ whole genome shotgun (WGS) entry which is preliminary data.</text>
</comment>
<gene>
    <name evidence="1" type="ORF">HBF26_17305</name>
</gene>
<evidence type="ECO:0000313" key="1">
    <source>
        <dbReference type="EMBL" id="NID06656.1"/>
    </source>
</evidence>
<organism evidence="1 2">
    <name type="scientific">Luteibacter jiangsuensis</name>
    <dbReference type="NCBI Taxonomy" id="637577"/>
    <lineage>
        <taxon>Bacteria</taxon>
        <taxon>Pseudomonadati</taxon>
        <taxon>Pseudomonadota</taxon>
        <taxon>Gammaproteobacteria</taxon>
        <taxon>Lysobacterales</taxon>
        <taxon>Rhodanobacteraceae</taxon>
        <taxon>Luteibacter</taxon>
    </lineage>
</organism>
<keyword evidence="2" id="KW-1185">Reference proteome</keyword>
<protein>
    <submittedName>
        <fullName evidence="1">DUF1799 domain-containing protein</fullName>
    </submittedName>
</protein>
<reference evidence="1 2" key="1">
    <citation type="journal article" date="2011" name="Curr. Microbiol.">
        <title>Luteibacter jiangsuensis sp. nov.: a methamidophos-degrading bacterium isolated from a methamidophos-manufacturing factory.</title>
        <authorList>
            <person name="Wang L."/>
            <person name="Wang G.L."/>
            <person name="Li S.P."/>
            <person name="Jiang J.D."/>
        </authorList>
    </citation>
    <scope>NUCLEOTIDE SEQUENCE [LARGE SCALE GENOMIC DNA]</scope>
    <source>
        <strain evidence="1 2">CGMCC 1.10133</strain>
    </source>
</reference>
<proteinExistence type="predicted"/>